<sequence length="134" mass="15334">MTITTNWIFGSTSLLISLNTYSLYIFQHYNFLIYFYSFLLNCSYELGDGSKATQDGILKHVDDSHEGEAIQGRFAFVSDDGEEYSISYTADENGYRPVGAHLPTPPPIPESVLKTLKYLEEHPYNPENDQKKHR</sequence>
<dbReference type="InterPro" id="IPR000618">
    <property type="entry name" value="Insect_cuticle"/>
</dbReference>
<reference evidence="4" key="1">
    <citation type="submission" date="2020-05" db="UniProtKB">
        <authorList>
            <consortium name="EnsemblMetazoa"/>
        </authorList>
    </citation>
    <scope>IDENTIFICATION</scope>
    <source>
        <strain evidence="4">Aabys</strain>
    </source>
</reference>
<dbReference type="Pfam" id="PF00379">
    <property type="entry name" value="Chitin_bind_4"/>
    <property type="match status" value="1"/>
</dbReference>
<dbReference type="STRING" id="7370.A0A1I8M7D3"/>
<dbReference type="PROSITE" id="PS00233">
    <property type="entry name" value="CHIT_BIND_RR_1"/>
    <property type="match status" value="1"/>
</dbReference>
<dbReference type="PANTHER" id="PTHR10380">
    <property type="entry name" value="CUTICLE PROTEIN"/>
    <property type="match status" value="1"/>
</dbReference>
<gene>
    <name evidence="4" type="primary">101894551</name>
</gene>
<dbReference type="EnsemblMetazoa" id="MDOA002008-RB">
    <property type="protein sequence ID" value="MDOA002008-PB"/>
    <property type="gene ID" value="MDOA002008"/>
</dbReference>
<dbReference type="eggNOG" id="ENOG502ST01">
    <property type="taxonomic scope" value="Eukaryota"/>
</dbReference>
<evidence type="ECO:0000313" key="4">
    <source>
        <dbReference type="EnsemblMetazoa" id="MDOA002008-PB"/>
    </source>
</evidence>
<dbReference type="InterPro" id="IPR050468">
    <property type="entry name" value="Cuticle_Struct_Prot"/>
</dbReference>
<keyword evidence="3" id="KW-0472">Membrane</keyword>
<proteinExistence type="predicted"/>
<evidence type="ECO:0000256" key="2">
    <source>
        <dbReference type="PROSITE-ProRule" id="PRU00497"/>
    </source>
</evidence>
<name>A0A1I8M7D3_MUSDO</name>
<dbReference type="GO" id="GO:0008010">
    <property type="term" value="F:structural constituent of chitin-based larval cuticle"/>
    <property type="evidence" value="ECO:0007669"/>
    <property type="project" value="TreeGrafter"/>
</dbReference>
<dbReference type="InterPro" id="IPR031311">
    <property type="entry name" value="CHIT_BIND_RR_consensus"/>
</dbReference>
<dbReference type="PROSITE" id="PS51155">
    <property type="entry name" value="CHIT_BIND_RR_2"/>
    <property type="match status" value="1"/>
</dbReference>
<dbReference type="OrthoDB" id="6379191at2759"/>
<dbReference type="VEuPathDB" id="VectorBase:MDOA002008"/>
<keyword evidence="3" id="KW-1133">Transmembrane helix</keyword>
<protein>
    <recommendedName>
        <fullName evidence="5">Cuticle protein</fullName>
    </recommendedName>
</protein>
<keyword evidence="3" id="KW-0812">Transmembrane</keyword>
<dbReference type="GO" id="GO:0062129">
    <property type="term" value="C:chitin-based extracellular matrix"/>
    <property type="evidence" value="ECO:0007669"/>
    <property type="project" value="TreeGrafter"/>
</dbReference>
<dbReference type="PANTHER" id="PTHR10380:SF229">
    <property type="entry name" value="CUTICULAR PROTEIN 49AF, ISOFORM A"/>
    <property type="match status" value="1"/>
</dbReference>
<dbReference type="AlphaFoldDB" id="A0A1I8M7D3"/>
<feature type="transmembrane region" description="Helical" evidence="3">
    <location>
        <begin position="6"/>
        <end position="26"/>
    </location>
</feature>
<evidence type="ECO:0000256" key="1">
    <source>
        <dbReference type="ARBA" id="ARBA00022460"/>
    </source>
</evidence>
<evidence type="ECO:0000256" key="3">
    <source>
        <dbReference type="SAM" id="Phobius"/>
    </source>
</evidence>
<keyword evidence="1 2" id="KW-0193">Cuticle</keyword>
<accession>A0A1I8M7D3</accession>
<evidence type="ECO:0008006" key="5">
    <source>
        <dbReference type="Google" id="ProtNLM"/>
    </source>
</evidence>
<dbReference type="VEuPathDB" id="VectorBase:MDOMA2_017361"/>
<organism evidence="4">
    <name type="scientific">Musca domestica</name>
    <name type="common">House fly</name>
    <dbReference type="NCBI Taxonomy" id="7370"/>
    <lineage>
        <taxon>Eukaryota</taxon>
        <taxon>Metazoa</taxon>
        <taxon>Ecdysozoa</taxon>
        <taxon>Arthropoda</taxon>
        <taxon>Hexapoda</taxon>
        <taxon>Insecta</taxon>
        <taxon>Pterygota</taxon>
        <taxon>Neoptera</taxon>
        <taxon>Endopterygota</taxon>
        <taxon>Diptera</taxon>
        <taxon>Brachycera</taxon>
        <taxon>Muscomorpha</taxon>
        <taxon>Muscoidea</taxon>
        <taxon>Muscidae</taxon>
        <taxon>Musca</taxon>
    </lineage>
</organism>